<feature type="region of interest" description="Disordered" evidence="1">
    <location>
        <begin position="155"/>
        <end position="208"/>
    </location>
</feature>
<name>A0AAW2CC18_9ROSI</name>
<comment type="caution">
    <text evidence="2">The sequence shown here is derived from an EMBL/GenBank/DDBJ whole genome shotgun (WGS) entry which is preliminary data.</text>
</comment>
<dbReference type="AlphaFoldDB" id="A0AAW2CC18"/>
<evidence type="ECO:0000256" key="1">
    <source>
        <dbReference type="SAM" id="MobiDB-lite"/>
    </source>
</evidence>
<evidence type="ECO:0008006" key="4">
    <source>
        <dbReference type="Google" id="ProtNLM"/>
    </source>
</evidence>
<evidence type="ECO:0000313" key="2">
    <source>
        <dbReference type="EMBL" id="KAK9993885.1"/>
    </source>
</evidence>
<reference evidence="2 3" key="1">
    <citation type="submission" date="2024-01" db="EMBL/GenBank/DDBJ databases">
        <title>A telomere-to-telomere, gap-free genome of sweet tea (Lithocarpus litseifolius).</title>
        <authorList>
            <person name="Zhou J."/>
        </authorList>
    </citation>
    <scope>NUCLEOTIDE SEQUENCE [LARGE SCALE GENOMIC DNA]</scope>
    <source>
        <strain evidence="2">Zhou-2022a</strain>
        <tissue evidence="2">Leaf</tissue>
    </source>
</reference>
<proteinExistence type="predicted"/>
<evidence type="ECO:0000313" key="3">
    <source>
        <dbReference type="Proteomes" id="UP001459277"/>
    </source>
</evidence>
<keyword evidence="3" id="KW-1185">Reference proteome</keyword>
<dbReference type="PANTHER" id="PTHR31973:SF195">
    <property type="entry name" value="MUDR FAMILY TRANSPOSASE"/>
    <property type="match status" value="1"/>
</dbReference>
<accession>A0AAW2CC18</accession>
<dbReference type="EMBL" id="JAZDWU010000008">
    <property type="protein sequence ID" value="KAK9993885.1"/>
    <property type="molecule type" value="Genomic_DNA"/>
</dbReference>
<dbReference type="Proteomes" id="UP001459277">
    <property type="component" value="Unassembled WGS sequence"/>
</dbReference>
<feature type="compositionally biased region" description="Acidic residues" evidence="1">
    <location>
        <begin position="158"/>
        <end position="195"/>
    </location>
</feature>
<sequence length="426" mass="48803">MGSECIVMNGFTMPEIDIILYHGGPLKNPNANKGLPFEGPGIRSYYTQIDRRLKTLDELKTIIMEELCANPAIHSIQITYRMPHEVLKNRINYKYMAIETDKHVKIMFDKLERIPEVSGIELYIQLEPRADDEIQQTATSLQVTVPDAHCEYSTHVDDDVDADDDVNANDDDDDDDDYDDDDDDDDDNDDDDYVDEPTAINGEDLVDRDDFEERIDRGDFGDFERDIDDDDTLDVLKPNLHGLWMVTVYVGPHTCIPTRVRNDGRMMTCNFIAADILQKLCEDHTTPVKYLRSMIESKYQGHKPSYYKVWDAKQKAIGKMFGNWEESYQRLQKLLMAYIDQDSTTQVFYRTKPTGEDDTVILHYVYWSFGPSIAGFKYCKPVISIDGTHLYGKYQGKLLVAMATDANNKVFPLDFAVVDCESGSSD</sequence>
<protein>
    <recommendedName>
        <fullName evidence="4">MULE transposase domain-containing protein</fullName>
    </recommendedName>
</protein>
<dbReference type="PANTHER" id="PTHR31973">
    <property type="entry name" value="POLYPROTEIN, PUTATIVE-RELATED"/>
    <property type="match status" value="1"/>
</dbReference>
<organism evidence="2 3">
    <name type="scientific">Lithocarpus litseifolius</name>
    <dbReference type="NCBI Taxonomy" id="425828"/>
    <lineage>
        <taxon>Eukaryota</taxon>
        <taxon>Viridiplantae</taxon>
        <taxon>Streptophyta</taxon>
        <taxon>Embryophyta</taxon>
        <taxon>Tracheophyta</taxon>
        <taxon>Spermatophyta</taxon>
        <taxon>Magnoliopsida</taxon>
        <taxon>eudicotyledons</taxon>
        <taxon>Gunneridae</taxon>
        <taxon>Pentapetalae</taxon>
        <taxon>rosids</taxon>
        <taxon>fabids</taxon>
        <taxon>Fagales</taxon>
        <taxon>Fagaceae</taxon>
        <taxon>Lithocarpus</taxon>
    </lineage>
</organism>
<gene>
    <name evidence="2" type="ORF">SO802_023588</name>
</gene>